<reference evidence="2 3" key="1">
    <citation type="submission" date="2016-10" db="EMBL/GenBank/DDBJ databases">
        <authorList>
            <person name="de Groot N.N."/>
        </authorList>
    </citation>
    <scope>NUCLEOTIDE SEQUENCE [LARGE SCALE GENOMIC DNA]</scope>
    <source>
        <strain evidence="2 3">DSM 19981</strain>
    </source>
</reference>
<dbReference type="RefSeq" id="WP_092957685.1">
    <property type="nucleotide sequence ID" value="NZ_FOSQ01000002.1"/>
</dbReference>
<evidence type="ECO:0000256" key="1">
    <source>
        <dbReference type="SAM" id="MobiDB-lite"/>
    </source>
</evidence>
<feature type="region of interest" description="Disordered" evidence="1">
    <location>
        <begin position="1"/>
        <end position="60"/>
    </location>
</feature>
<accession>A0A1I3Z1G4</accession>
<protein>
    <submittedName>
        <fullName evidence="2">Uncharacterized protein</fullName>
    </submittedName>
</protein>
<dbReference type="EMBL" id="FOSQ01000002">
    <property type="protein sequence ID" value="SFK37469.1"/>
    <property type="molecule type" value="Genomic_DNA"/>
</dbReference>
<name>A0A1I3Z1G4_9PROT</name>
<dbReference type="AlphaFoldDB" id="A0A1I3Z1G4"/>
<keyword evidence="3" id="KW-1185">Reference proteome</keyword>
<proteinExistence type="predicted"/>
<gene>
    <name evidence="2" type="ORF">SAMN02745775_10225</name>
</gene>
<dbReference type="Proteomes" id="UP000199473">
    <property type="component" value="Unassembled WGS sequence"/>
</dbReference>
<evidence type="ECO:0000313" key="2">
    <source>
        <dbReference type="EMBL" id="SFK37469.1"/>
    </source>
</evidence>
<organism evidence="2 3">
    <name type="scientific">Falsiroseomonas stagni DSM 19981</name>
    <dbReference type="NCBI Taxonomy" id="1123062"/>
    <lineage>
        <taxon>Bacteria</taxon>
        <taxon>Pseudomonadati</taxon>
        <taxon>Pseudomonadota</taxon>
        <taxon>Alphaproteobacteria</taxon>
        <taxon>Acetobacterales</taxon>
        <taxon>Roseomonadaceae</taxon>
        <taxon>Falsiroseomonas</taxon>
    </lineage>
</organism>
<sequence>MSGSQQRGGGANTSVEPARKPDPGPAPVGPAVHEPPQQPAETPKDPGAAPPGPAVHPERA</sequence>
<evidence type="ECO:0000313" key="3">
    <source>
        <dbReference type="Proteomes" id="UP000199473"/>
    </source>
</evidence>
<feature type="compositionally biased region" description="Gly residues" evidence="1">
    <location>
        <begin position="1"/>
        <end position="11"/>
    </location>
</feature>
<dbReference type="STRING" id="1123062.SAMN02745775_10225"/>